<accession>A0A0V1C470</accession>
<organism evidence="1 2">
    <name type="scientific">Trichinella pseudospiralis</name>
    <name type="common">Parasitic roundworm</name>
    <dbReference type="NCBI Taxonomy" id="6337"/>
    <lineage>
        <taxon>Eukaryota</taxon>
        <taxon>Metazoa</taxon>
        <taxon>Ecdysozoa</taxon>
        <taxon>Nematoda</taxon>
        <taxon>Enoplea</taxon>
        <taxon>Dorylaimia</taxon>
        <taxon>Trichinellida</taxon>
        <taxon>Trichinellidae</taxon>
        <taxon>Trichinella</taxon>
    </lineage>
</organism>
<comment type="caution">
    <text evidence="1">The sequence shown here is derived from an EMBL/GenBank/DDBJ whole genome shotgun (WGS) entry which is preliminary data.</text>
</comment>
<evidence type="ECO:0000313" key="2">
    <source>
        <dbReference type="Proteomes" id="UP000054995"/>
    </source>
</evidence>
<evidence type="ECO:0000313" key="1">
    <source>
        <dbReference type="EMBL" id="KRY44109.1"/>
    </source>
</evidence>
<reference evidence="1 2" key="1">
    <citation type="submission" date="2015-01" db="EMBL/GenBank/DDBJ databases">
        <title>Evolution of Trichinella species and genotypes.</title>
        <authorList>
            <person name="Korhonen P.K."/>
            <person name="Edoardo P."/>
            <person name="Giuseppe L.R."/>
            <person name="Gasser R.B."/>
        </authorList>
    </citation>
    <scope>NUCLEOTIDE SEQUENCE [LARGE SCALE GENOMIC DNA]</scope>
    <source>
        <strain evidence="1">ISS470</strain>
    </source>
</reference>
<protein>
    <submittedName>
        <fullName evidence="1">Uncharacterized protein</fullName>
    </submittedName>
</protein>
<dbReference type="Proteomes" id="UP000054995">
    <property type="component" value="Unassembled WGS sequence"/>
</dbReference>
<dbReference type="EMBL" id="JYDT01005638">
    <property type="protein sequence ID" value="KRY44109.1"/>
    <property type="molecule type" value="Genomic_DNA"/>
</dbReference>
<keyword evidence="2" id="KW-1185">Reference proteome</keyword>
<dbReference type="AlphaFoldDB" id="A0A0V1C470"/>
<proteinExistence type="predicted"/>
<sequence length="32" mass="3736">MISKIDKKTVLFLNIQWLDKRSSLNGILQGFE</sequence>
<gene>
    <name evidence="1" type="ORF">T4D_8882</name>
</gene>
<name>A0A0V1C470_TRIPS</name>